<dbReference type="Proteomes" id="UP000005237">
    <property type="component" value="Unassembled WGS sequence"/>
</dbReference>
<dbReference type="InterPro" id="IPR012337">
    <property type="entry name" value="RNaseH-like_sf"/>
</dbReference>
<organism evidence="2 3">
    <name type="scientific">Caenorhabditis japonica</name>
    <dbReference type="NCBI Taxonomy" id="281687"/>
    <lineage>
        <taxon>Eukaryota</taxon>
        <taxon>Metazoa</taxon>
        <taxon>Ecdysozoa</taxon>
        <taxon>Nematoda</taxon>
        <taxon>Chromadorea</taxon>
        <taxon>Rhabditida</taxon>
        <taxon>Rhabditina</taxon>
        <taxon>Rhabditomorpha</taxon>
        <taxon>Rhabditoidea</taxon>
        <taxon>Rhabditidae</taxon>
        <taxon>Peloderinae</taxon>
        <taxon>Caenorhabditis</taxon>
    </lineage>
</organism>
<dbReference type="GO" id="GO:0015074">
    <property type="term" value="P:DNA integration"/>
    <property type="evidence" value="ECO:0007669"/>
    <property type="project" value="InterPro"/>
</dbReference>
<name>A0A8R1IH80_CAEJA</name>
<reference evidence="3" key="1">
    <citation type="submission" date="2010-08" db="EMBL/GenBank/DDBJ databases">
        <authorList>
            <consortium name="Caenorhabditis japonica Sequencing Consortium"/>
            <person name="Wilson R.K."/>
        </authorList>
    </citation>
    <scope>NUCLEOTIDE SEQUENCE [LARGE SCALE GENOMIC DNA]</scope>
    <source>
        <strain evidence="3">DF5081</strain>
    </source>
</reference>
<feature type="domain" description="Integrase catalytic" evidence="1">
    <location>
        <begin position="1"/>
        <end position="148"/>
    </location>
</feature>
<dbReference type="InterPro" id="IPR036397">
    <property type="entry name" value="RNaseH_sf"/>
</dbReference>
<evidence type="ECO:0000259" key="1">
    <source>
        <dbReference type="PROSITE" id="PS50994"/>
    </source>
</evidence>
<dbReference type="EnsemblMetazoa" id="CJA32142.1">
    <property type="protein sequence ID" value="CJA32142.1"/>
    <property type="gene ID" value="WBGene00207989"/>
</dbReference>
<dbReference type="GO" id="GO:0003676">
    <property type="term" value="F:nucleic acid binding"/>
    <property type="evidence" value="ECO:0007669"/>
    <property type="project" value="InterPro"/>
</dbReference>
<dbReference type="PROSITE" id="PS50994">
    <property type="entry name" value="INTEGRASE"/>
    <property type="match status" value="1"/>
</dbReference>
<accession>A0A8R1IH80</accession>
<keyword evidence="3" id="KW-1185">Reference proteome</keyword>
<sequence length="148" mass="16969">MSIKFIQLKSCTRNEAVKLYQNTTYQCVLAMRRFFARRGTSRRVVLDNARTFKLGERIFNGDIKQLCENDEFFIAFLDSQPIERNFITPLSPWKGGIYEQLIAIVKKLLNASGDIAKLNSLELLTTITEIEGITNSRLIMPNSEKSKT</sequence>
<proteinExistence type="predicted"/>
<dbReference type="PANTHER" id="PTHR47331">
    <property type="entry name" value="PHD-TYPE DOMAIN-CONTAINING PROTEIN"/>
    <property type="match status" value="1"/>
</dbReference>
<dbReference type="Gene3D" id="3.30.420.10">
    <property type="entry name" value="Ribonuclease H-like superfamily/Ribonuclease H"/>
    <property type="match status" value="1"/>
</dbReference>
<reference evidence="2" key="2">
    <citation type="submission" date="2022-06" db="UniProtKB">
        <authorList>
            <consortium name="EnsemblMetazoa"/>
        </authorList>
    </citation>
    <scope>IDENTIFICATION</scope>
    <source>
        <strain evidence="2">DF5081</strain>
    </source>
</reference>
<protein>
    <submittedName>
        <fullName evidence="2">Integrase catalytic domain-containing protein</fullName>
    </submittedName>
</protein>
<evidence type="ECO:0000313" key="2">
    <source>
        <dbReference type="EnsemblMetazoa" id="CJA32142.1"/>
    </source>
</evidence>
<evidence type="ECO:0000313" key="3">
    <source>
        <dbReference type="Proteomes" id="UP000005237"/>
    </source>
</evidence>
<dbReference type="AlphaFoldDB" id="A0A8R1IH80"/>
<dbReference type="InterPro" id="IPR001584">
    <property type="entry name" value="Integrase_cat-core"/>
</dbReference>
<dbReference type="SUPFAM" id="SSF53098">
    <property type="entry name" value="Ribonuclease H-like"/>
    <property type="match status" value="1"/>
</dbReference>